<sequence length="104" mass="10605">MEYTITIEALRAAAITARTAGEQAAGVPLGEAADAVAAALPGSRSATAAAELAERWRSRLTAWSDDVVVHGDALDASATRYQDGEDSAGHDLSRAGERLPAGGV</sequence>
<reference evidence="2 3" key="1">
    <citation type="submission" date="2017-07" db="EMBL/GenBank/DDBJ databases">
        <title>Complete genome sequence of Actinoalloteichus hoggarensis DSM 45943, type strain of Actinoalloteichus hoggarensis.</title>
        <authorList>
            <person name="Ruckert C."/>
            <person name="Nouioui I."/>
            <person name="Willmese J."/>
            <person name="van Wezel G."/>
            <person name="Klenk H.-P."/>
            <person name="Kalinowski J."/>
            <person name="Zotchev S.B."/>
        </authorList>
    </citation>
    <scope>NUCLEOTIDE SEQUENCE [LARGE SCALE GENOMIC DNA]</scope>
    <source>
        <strain evidence="2 3">DSM 45943</strain>
    </source>
</reference>
<dbReference type="RefSeq" id="WP_093940197.1">
    <property type="nucleotide sequence ID" value="NZ_CP022521.1"/>
</dbReference>
<evidence type="ECO:0000256" key="1">
    <source>
        <dbReference type="SAM" id="MobiDB-lite"/>
    </source>
</evidence>
<feature type="region of interest" description="Disordered" evidence="1">
    <location>
        <begin position="79"/>
        <end position="104"/>
    </location>
</feature>
<dbReference type="Proteomes" id="UP000204221">
    <property type="component" value="Chromosome"/>
</dbReference>
<gene>
    <name evidence="2" type="ORF">AHOG_04310</name>
</gene>
<keyword evidence="3" id="KW-1185">Reference proteome</keyword>
<dbReference type="EMBL" id="CP022521">
    <property type="protein sequence ID" value="ASO18518.1"/>
    <property type="molecule type" value="Genomic_DNA"/>
</dbReference>
<dbReference type="KEGG" id="ahg:AHOG_04310"/>
<feature type="compositionally biased region" description="Basic and acidic residues" evidence="1">
    <location>
        <begin position="87"/>
        <end position="97"/>
    </location>
</feature>
<dbReference type="AlphaFoldDB" id="A0A221VYG9"/>
<proteinExistence type="predicted"/>
<dbReference type="OrthoDB" id="3691662at2"/>
<evidence type="ECO:0000313" key="2">
    <source>
        <dbReference type="EMBL" id="ASO18518.1"/>
    </source>
</evidence>
<organism evidence="2 3">
    <name type="scientific">Actinoalloteichus hoggarensis</name>
    <dbReference type="NCBI Taxonomy" id="1470176"/>
    <lineage>
        <taxon>Bacteria</taxon>
        <taxon>Bacillati</taxon>
        <taxon>Actinomycetota</taxon>
        <taxon>Actinomycetes</taxon>
        <taxon>Pseudonocardiales</taxon>
        <taxon>Pseudonocardiaceae</taxon>
        <taxon>Actinoalloteichus</taxon>
    </lineage>
</organism>
<evidence type="ECO:0000313" key="3">
    <source>
        <dbReference type="Proteomes" id="UP000204221"/>
    </source>
</evidence>
<protein>
    <submittedName>
        <fullName evidence="2">Uncharacterized protein</fullName>
    </submittedName>
</protein>
<accession>A0A221VYG9</accession>
<name>A0A221VYG9_9PSEU</name>